<dbReference type="PANTHER" id="PTHR37536">
    <property type="entry name" value="PUTATIVE (AFU_ORTHOLOGUE AFUA_3G02970)-RELATED"/>
    <property type="match status" value="1"/>
</dbReference>
<dbReference type="EMBL" id="JAURUO010000001">
    <property type="protein sequence ID" value="MDP9727131.1"/>
    <property type="molecule type" value="Genomic_DNA"/>
</dbReference>
<keyword evidence="3" id="KW-1185">Reference proteome</keyword>
<sequence length="354" mass="38310">MEKKVKQMWIGSSILAGMVCIPLATMGAAAPPILSHPGPMTIHPTMVRSLGNGAKQYEFTVDGAVNTITTPPIDFHPLTASNTELKMYGFPTRPTNPAQLAVWKKAMSAWKASPAPVITVTQIYNQPLHKLSRQMHNTAESSNWSGYYTDSSYNQWDAVQGTFAQPTDYSTSANKFESSWVGLGGVNSGALIQDGTQMNAGQYGAWYEYLGNGGLGVPEINFNNITVNPGDEMYTFVSYNPNNGQAQFYVEDETNGTSQSATVNLGSAYYDGSTAEWINERPEINGSLSQLANYGSQTWTQAQAYNAYTGNWENLGDDNNSGIDMYDSSGQLLSGVGSLLSSTSFNATWYASGN</sequence>
<comment type="caution">
    <text evidence="2">The sequence shown here is derived from an EMBL/GenBank/DDBJ whole genome shotgun (WGS) entry which is preliminary data.</text>
</comment>
<dbReference type="InterPro" id="IPR000250">
    <property type="entry name" value="Peptidase_G1"/>
</dbReference>
<feature type="signal peptide" evidence="1">
    <location>
        <begin position="1"/>
        <end position="30"/>
    </location>
</feature>
<evidence type="ECO:0000256" key="1">
    <source>
        <dbReference type="SAM" id="SignalP"/>
    </source>
</evidence>
<accession>A0ABT9LSG3</accession>
<organism evidence="2 3">
    <name type="scientific">Alicyclobacillus tolerans</name>
    <dbReference type="NCBI Taxonomy" id="90970"/>
    <lineage>
        <taxon>Bacteria</taxon>
        <taxon>Bacillati</taxon>
        <taxon>Bacillota</taxon>
        <taxon>Bacilli</taxon>
        <taxon>Bacillales</taxon>
        <taxon>Alicyclobacillaceae</taxon>
        <taxon>Alicyclobacillus</taxon>
    </lineage>
</organism>
<dbReference type="Pfam" id="PF01828">
    <property type="entry name" value="Peptidase_A4"/>
    <property type="match status" value="1"/>
</dbReference>
<dbReference type="Gene3D" id="2.60.120.700">
    <property type="entry name" value="Peptidase G1"/>
    <property type="match status" value="1"/>
</dbReference>
<dbReference type="InterPro" id="IPR038656">
    <property type="entry name" value="Peptidase_G1_sf"/>
</dbReference>
<dbReference type="Proteomes" id="UP001229209">
    <property type="component" value="Unassembled WGS sequence"/>
</dbReference>
<dbReference type="RefSeq" id="WP_306952553.1">
    <property type="nucleotide sequence ID" value="NZ_JAURUO010000001.1"/>
</dbReference>
<dbReference type="CDD" id="cd13426">
    <property type="entry name" value="Peptidase_G1"/>
    <property type="match status" value="1"/>
</dbReference>
<gene>
    <name evidence="2" type="ORF">J2S04_000053</name>
</gene>
<evidence type="ECO:0000313" key="2">
    <source>
        <dbReference type="EMBL" id="MDP9727131.1"/>
    </source>
</evidence>
<evidence type="ECO:0000313" key="3">
    <source>
        <dbReference type="Proteomes" id="UP001229209"/>
    </source>
</evidence>
<proteinExistence type="predicted"/>
<dbReference type="PANTHER" id="PTHR37536:SF1">
    <property type="entry name" value="ASPERGILLOPEPSIN, PUTAITVE (AFU_ORTHOLOGUE AFUA_7G01200)"/>
    <property type="match status" value="1"/>
</dbReference>
<dbReference type="InterPro" id="IPR013320">
    <property type="entry name" value="ConA-like_dom_sf"/>
</dbReference>
<dbReference type="SUPFAM" id="SSF49899">
    <property type="entry name" value="Concanavalin A-like lectins/glucanases"/>
    <property type="match status" value="1"/>
</dbReference>
<protein>
    <recommendedName>
        <fullName evidence="4">Peptidase A4 family protein</fullName>
    </recommendedName>
</protein>
<feature type="chain" id="PRO_5045802788" description="Peptidase A4 family protein" evidence="1">
    <location>
        <begin position="31"/>
        <end position="354"/>
    </location>
</feature>
<name>A0ABT9LSG3_9BACL</name>
<keyword evidence="1" id="KW-0732">Signal</keyword>
<reference evidence="2 3" key="1">
    <citation type="submission" date="2023-07" db="EMBL/GenBank/DDBJ databases">
        <title>Genomic Encyclopedia of Type Strains, Phase IV (KMG-IV): sequencing the most valuable type-strain genomes for metagenomic binning, comparative biology and taxonomic classification.</title>
        <authorList>
            <person name="Goeker M."/>
        </authorList>
    </citation>
    <scope>NUCLEOTIDE SEQUENCE [LARGE SCALE GENOMIC DNA]</scope>
    <source>
        <strain evidence="2 3">DSM 25924</strain>
    </source>
</reference>
<evidence type="ECO:0008006" key="4">
    <source>
        <dbReference type="Google" id="ProtNLM"/>
    </source>
</evidence>